<feature type="compositionally biased region" description="Basic residues" evidence="1">
    <location>
        <begin position="254"/>
        <end position="265"/>
    </location>
</feature>
<evidence type="ECO:0000259" key="2">
    <source>
        <dbReference type="PROSITE" id="PS51819"/>
    </source>
</evidence>
<comment type="caution">
    <text evidence="3">The sequence shown here is derived from an EMBL/GenBank/DDBJ whole genome shotgun (WGS) entry which is preliminary data.</text>
</comment>
<evidence type="ECO:0000313" key="3">
    <source>
        <dbReference type="EMBL" id="GAF45691.1"/>
    </source>
</evidence>
<proteinExistence type="predicted"/>
<gene>
    <name evidence="3" type="ORF">RW1_025_00200</name>
</gene>
<dbReference type="AlphaFoldDB" id="X0Q550"/>
<keyword evidence="4" id="KW-1185">Reference proteome</keyword>
<name>X0Q550_RHOWR</name>
<dbReference type="Pfam" id="PF00903">
    <property type="entry name" value="Glyoxalase"/>
    <property type="match status" value="1"/>
</dbReference>
<dbReference type="Gene3D" id="3.10.180.10">
    <property type="entry name" value="2,3-Dihydroxybiphenyl 1,2-Dioxygenase, domain 1"/>
    <property type="match status" value="2"/>
</dbReference>
<organism evidence="3 4">
    <name type="scientific">Rhodococcus wratislaviensis NBRC 100605</name>
    <dbReference type="NCBI Taxonomy" id="1219028"/>
    <lineage>
        <taxon>Bacteria</taxon>
        <taxon>Bacillati</taxon>
        <taxon>Actinomycetota</taxon>
        <taxon>Actinomycetes</taxon>
        <taxon>Mycobacteriales</taxon>
        <taxon>Nocardiaceae</taxon>
        <taxon>Rhodococcus</taxon>
    </lineage>
</organism>
<dbReference type="InterPro" id="IPR052164">
    <property type="entry name" value="Anthracycline_SecMetBiosynth"/>
</dbReference>
<reference evidence="3 4" key="1">
    <citation type="submission" date="2014-02" db="EMBL/GenBank/DDBJ databases">
        <title>Whole genome shotgun sequence of Rhodococcus wratislaviensis NBRC 100605.</title>
        <authorList>
            <person name="Hosoyama A."/>
            <person name="Tsuchikane K."/>
            <person name="Yoshida I."/>
            <person name="Ohji S."/>
            <person name="Ichikawa N."/>
            <person name="Yamazoe A."/>
            <person name="Fujita N."/>
        </authorList>
    </citation>
    <scope>NUCLEOTIDE SEQUENCE [LARGE SCALE GENOMIC DNA]</scope>
    <source>
        <strain evidence="3 4">NBRC 100605</strain>
    </source>
</reference>
<feature type="region of interest" description="Disordered" evidence="1">
    <location>
        <begin position="254"/>
        <end position="277"/>
    </location>
</feature>
<dbReference type="CDD" id="cd06587">
    <property type="entry name" value="VOC"/>
    <property type="match status" value="1"/>
</dbReference>
<dbReference type="SUPFAM" id="SSF54593">
    <property type="entry name" value="Glyoxalase/Bleomycin resistance protein/Dihydroxybiphenyl dioxygenase"/>
    <property type="match status" value="1"/>
</dbReference>
<evidence type="ECO:0000313" key="4">
    <source>
        <dbReference type="Proteomes" id="UP000019491"/>
    </source>
</evidence>
<dbReference type="Proteomes" id="UP000019491">
    <property type="component" value="Unassembled WGS sequence"/>
</dbReference>
<dbReference type="CDD" id="cd07247">
    <property type="entry name" value="SgaA_N_like"/>
    <property type="match status" value="1"/>
</dbReference>
<protein>
    <recommendedName>
        <fullName evidence="2">VOC domain-containing protein</fullName>
    </recommendedName>
</protein>
<dbReference type="PROSITE" id="PS51819">
    <property type="entry name" value="VOC"/>
    <property type="match status" value="1"/>
</dbReference>
<dbReference type="InterPro" id="IPR004360">
    <property type="entry name" value="Glyas_Fos-R_dOase_dom"/>
</dbReference>
<accession>X0Q550</accession>
<dbReference type="PANTHER" id="PTHR33993:SF14">
    <property type="entry name" value="GB|AAF24581.1"/>
    <property type="match status" value="1"/>
</dbReference>
<dbReference type="InterPro" id="IPR029068">
    <property type="entry name" value="Glyas_Bleomycin-R_OHBP_Dase"/>
</dbReference>
<dbReference type="InterPro" id="IPR037523">
    <property type="entry name" value="VOC_core"/>
</dbReference>
<evidence type="ECO:0000256" key="1">
    <source>
        <dbReference type="SAM" id="MobiDB-lite"/>
    </source>
</evidence>
<dbReference type="EMBL" id="BAWF01000025">
    <property type="protein sequence ID" value="GAF45691.1"/>
    <property type="molecule type" value="Genomic_DNA"/>
</dbReference>
<feature type="domain" description="VOC" evidence="2">
    <location>
        <begin position="12"/>
        <end position="126"/>
    </location>
</feature>
<sequence length="277" mass="30299">MSAVTTNQSLGTPTWIDLGIPDLDRAMSFYGSVFGWEFDVGPEEYGRYTMCLLGGNKVAALMPNPDENATEFWWNVYLATDDLDATVARSAAAGGALLMEPMDIADQGRMAMVRDPSGAQFGLWQGRAHVGCELVNEPNTLLRNDLVTPNPGPAREFYAAVFDFTLDGNDDLPGVDFTFLRRPDGHEIGGIVGDPGASASAWGTLFQVVDTDAAVAAARAGGAPRTIRRTCRTGGPPMSPIRSVRRSRWVPRYRAHRGRRSRRATRPQLVRAKWRRG</sequence>
<dbReference type="PANTHER" id="PTHR33993">
    <property type="entry name" value="GLYOXALASE-RELATED"/>
    <property type="match status" value="1"/>
</dbReference>